<gene>
    <name evidence="1" type="ORF">ARMOST_19503</name>
</gene>
<dbReference type="EMBL" id="FUEG01000032">
    <property type="protein sequence ID" value="SJL15989.1"/>
    <property type="molecule type" value="Genomic_DNA"/>
</dbReference>
<dbReference type="OrthoDB" id="2871552at2759"/>
<keyword evidence="2" id="KW-1185">Reference proteome</keyword>
<sequence>MDINWRGTHDDLVAILSLTPLLESLECRVPFTRAFLEELRSPSSLIPSLHTLTLWFHYIIRFPHVKFILGMAGPPSVFDERLAVINAPPDVTVWLEDNSGSPADLLFPLFAGEDYDGDISMRQVYSGLVTDDDLP</sequence>
<evidence type="ECO:0000313" key="2">
    <source>
        <dbReference type="Proteomes" id="UP000219338"/>
    </source>
</evidence>
<accession>A0A284S4R4</accession>
<protein>
    <submittedName>
        <fullName evidence="1">Uncharacterized protein</fullName>
    </submittedName>
</protein>
<dbReference type="Proteomes" id="UP000219338">
    <property type="component" value="Unassembled WGS sequence"/>
</dbReference>
<evidence type="ECO:0000313" key="1">
    <source>
        <dbReference type="EMBL" id="SJL15989.1"/>
    </source>
</evidence>
<reference evidence="2" key="1">
    <citation type="journal article" date="2017" name="Nat. Ecol. Evol.">
        <title>Genome expansion and lineage-specific genetic innovations in the forest pathogenic fungi Armillaria.</title>
        <authorList>
            <person name="Sipos G."/>
            <person name="Prasanna A.N."/>
            <person name="Walter M.C."/>
            <person name="O'Connor E."/>
            <person name="Balint B."/>
            <person name="Krizsan K."/>
            <person name="Kiss B."/>
            <person name="Hess J."/>
            <person name="Varga T."/>
            <person name="Slot J."/>
            <person name="Riley R."/>
            <person name="Boka B."/>
            <person name="Rigling D."/>
            <person name="Barry K."/>
            <person name="Lee J."/>
            <person name="Mihaltcheva S."/>
            <person name="LaButti K."/>
            <person name="Lipzen A."/>
            <person name="Waldron R."/>
            <person name="Moloney N.M."/>
            <person name="Sperisen C."/>
            <person name="Kredics L."/>
            <person name="Vagvoelgyi C."/>
            <person name="Patrignani A."/>
            <person name="Fitzpatrick D."/>
            <person name="Nagy I."/>
            <person name="Doyle S."/>
            <person name="Anderson J.B."/>
            <person name="Grigoriev I.V."/>
            <person name="Gueldener U."/>
            <person name="Muensterkoetter M."/>
            <person name="Nagy L.G."/>
        </authorList>
    </citation>
    <scope>NUCLEOTIDE SEQUENCE [LARGE SCALE GENOMIC DNA]</scope>
    <source>
        <strain evidence="2">C18/9</strain>
    </source>
</reference>
<proteinExistence type="predicted"/>
<dbReference type="AlphaFoldDB" id="A0A284S4R4"/>
<name>A0A284S4R4_ARMOS</name>
<organism evidence="1 2">
    <name type="scientific">Armillaria ostoyae</name>
    <name type="common">Armillaria root rot fungus</name>
    <dbReference type="NCBI Taxonomy" id="47428"/>
    <lineage>
        <taxon>Eukaryota</taxon>
        <taxon>Fungi</taxon>
        <taxon>Dikarya</taxon>
        <taxon>Basidiomycota</taxon>
        <taxon>Agaricomycotina</taxon>
        <taxon>Agaricomycetes</taxon>
        <taxon>Agaricomycetidae</taxon>
        <taxon>Agaricales</taxon>
        <taxon>Marasmiineae</taxon>
        <taxon>Physalacriaceae</taxon>
        <taxon>Armillaria</taxon>
    </lineage>
</organism>